<reference evidence="1 2" key="1">
    <citation type="journal article" date="2014" name="PLoS Genet.">
        <title>The Genome of Spironucleus salmonicida Highlights a Fish Pathogen Adapted to Fluctuating Environments.</title>
        <authorList>
            <person name="Xu F."/>
            <person name="Jerlstrom-Hultqvist J."/>
            <person name="Einarsson E."/>
            <person name="Astvaldsson A."/>
            <person name="Svard S.G."/>
            <person name="Andersson J.O."/>
        </authorList>
    </citation>
    <scope>NUCLEOTIDE SEQUENCE</scope>
    <source>
        <strain evidence="2">ATCC 50377</strain>
    </source>
</reference>
<evidence type="ECO:0000313" key="3">
    <source>
        <dbReference type="Proteomes" id="UP000018208"/>
    </source>
</evidence>
<proteinExistence type="predicted"/>
<evidence type="ECO:0000313" key="1">
    <source>
        <dbReference type="EMBL" id="EST42843.1"/>
    </source>
</evidence>
<sequence length="109" mass="12756">MTKLTFFEQLRKQSNARKPRLRINTPLLPQPIVNVIPQILSNPCELETNISSLKVKLEQSYKDILQLQGRFNHMNYEYLKSFRLINDMTDRNGAQFGQIGRDLHEIVAQ</sequence>
<keyword evidence="3" id="KW-1185">Reference proteome</keyword>
<name>V6LEZ6_9EUKA</name>
<evidence type="ECO:0000313" key="2">
    <source>
        <dbReference type="EMBL" id="KAH0572008.1"/>
    </source>
</evidence>
<dbReference type="VEuPathDB" id="GiardiaDB:SS50377_26209"/>
<accession>V6LEZ6</accession>
<organism evidence="1">
    <name type="scientific">Spironucleus salmonicida</name>
    <dbReference type="NCBI Taxonomy" id="348837"/>
    <lineage>
        <taxon>Eukaryota</taxon>
        <taxon>Metamonada</taxon>
        <taxon>Diplomonadida</taxon>
        <taxon>Hexamitidae</taxon>
        <taxon>Hexamitinae</taxon>
        <taxon>Spironucleus</taxon>
    </lineage>
</organism>
<gene>
    <name evidence="1" type="ORF">SS50377_17529</name>
    <name evidence="2" type="ORF">SS50377_26209</name>
</gene>
<dbReference type="Proteomes" id="UP000018208">
    <property type="component" value="Unassembled WGS sequence"/>
</dbReference>
<dbReference type="EMBL" id="AUWU02000006">
    <property type="protein sequence ID" value="KAH0572008.1"/>
    <property type="molecule type" value="Genomic_DNA"/>
</dbReference>
<protein>
    <submittedName>
        <fullName evidence="1">Uncharacterized protein</fullName>
    </submittedName>
</protein>
<reference evidence="2" key="2">
    <citation type="submission" date="2020-12" db="EMBL/GenBank/DDBJ databases">
        <title>New Spironucleus salmonicida genome in near-complete chromosomes.</title>
        <authorList>
            <person name="Xu F."/>
            <person name="Kurt Z."/>
            <person name="Jimenez-Gonzalez A."/>
            <person name="Astvaldsson A."/>
            <person name="Andersson J.O."/>
            <person name="Svard S.G."/>
        </authorList>
    </citation>
    <scope>NUCLEOTIDE SEQUENCE</scope>
    <source>
        <strain evidence="2">ATCC 50377</strain>
    </source>
</reference>
<dbReference type="AlphaFoldDB" id="V6LEZ6"/>
<dbReference type="EMBL" id="KI546153">
    <property type="protein sequence ID" value="EST42843.1"/>
    <property type="molecule type" value="Genomic_DNA"/>
</dbReference>